<dbReference type="AlphaFoldDB" id="A0A0E9VH97"/>
<name>A0A0E9VH97_ANGAN</name>
<proteinExistence type="predicted"/>
<feature type="compositionally biased region" description="Polar residues" evidence="1">
    <location>
        <begin position="19"/>
        <end position="29"/>
    </location>
</feature>
<sequence length="29" mass="3232">MRWPGPLSLLPGPHAGRGRSTSQSIFRLR</sequence>
<reference evidence="2" key="2">
    <citation type="journal article" date="2015" name="Fish Shellfish Immunol.">
        <title>Early steps in the European eel (Anguilla anguilla)-Vibrio vulnificus interaction in the gills: Role of the RtxA13 toxin.</title>
        <authorList>
            <person name="Callol A."/>
            <person name="Pajuelo D."/>
            <person name="Ebbesson L."/>
            <person name="Teles M."/>
            <person name="MacKenzie S."/>
            <person name="Amaro C."/>
        </authorList>
    </citation>
    <scope>NUCLEOTIDE SEQUENCE</scope>
</reference>
<dbReference type="EMBL" id="GBXM01031130">
    <property type="protein sequence ID" value="JAH77447.1"/>
    <property type="molecule type" value="Transcribed_RNA"/>
</dbReference>
<reference evidence="2" key="1">
    <citation type="submission" date="2014-11" db="EMBL/GenBank/DDBJ databases">
        <authorList>
            <person name="Amaro Gonzalez C."/>
        </authorList>
    </citation>
    <scope>NUCLEOTIDE SEQUENCE</scope>
</reference>
<protein>
    <submittedName>
        <fullName evidence="2">Uncharacterized protein</fullName>
    </submittedName>
</protein>
<evidence type="ECO:0000256" key="1">
    <source>
        <dbReference type="SAM" id="MobiDB-lite"/>
    </source>
</evidence>
<evidence type="ECO:0000313" key="2">
    <source>
        <dbReference type="EMBL" id="JAH77447.1"/>
    </source>
</evidence>
<accession>A0A0E9VH97</accession>
<feature type="region of interest" description="Disordered" evidence="1">
    <location>
        <begin position="1"/>
        <end position="29"/>
    </location>
</feature>
<organism evidence="2">
    <name type="scientific">Anguilla anguilla</name>
    <name type="common">European freshwater eel</name>
    <name type="synonym">Muraena anguilla</name>
    <dbReference type="NCBI Taxonomy" id="7936"/>
    <lineage>
        <taxon>Eukaryota</taxon>
        <taxon>Metazoa</taxon>
        <taxon>Chordata</taxon>
        <taxon>Craniata</taxon>
        <taxon>Vertebrata</taxon>
        <taxon>Euteleostomi</taxon>
        <taxon>Actinopterygii</taxon>
        <taxon>Neopterygii</taxon>
        <taxon>Teleostei</taxon>
        <taxon>Anguilliformes</taxon>
        <taxon>Anguillidae</taxon>
        <taxon>Anguilla</taxon>
    </lineage>
</organism>